<dbReference type="RefSeq" id="WP_317487339.1">
    <property type="nucleotide sequence ID" value="NZ_CP136051.1"/>
</dbReference>
<evidence type="ECO:0000256" key="1">
    <source>
        <dbReference type="SAM" id="Phobius"/>
    </source>
</evidence>
<dbReference type="Gene3D" id="1.10.760.10">
    <property type="entry name" value="Cytochrome c-like domain"/>
    <property type="match status" value="1"/>
</dbReference>
<keyword evidence="3" id="KW-1185">Reference proteome</keyword>
<dbReference type="SUPFAM" id="SSF46626">
    <property type="entry name" value="Cytochrome c"/>
    <property type="match status" value="1"/>
</dbReference>
<proteinExistence type="predicted"/>
<name>A0ABZ0IK43_9BACT</name>
<protein>
    <submittedName>
        <fullName evidence="2">Cytochrome C</fullName>
    </submittedName>
</protein>
<gene>
    <name evidence="2" type="ORF">RT717_15720</name>
</gene>
<dbReference type="Proteomes" id="UP001302349">
    <property type="component" value="Chromosome"/>
</dbReference>
<sequence length="164" mass="18319">MMEKKNDLLEVLQKATGALIGILSLALILSLGASYLFFFYKPSPKPVLAQQETATPVAKVEAVAPKAENGTIDEETGFIIDAGWELAKTNCTNCHAATLVTQNRATREGWEGMIRWMQRTQKLWDLGENEAAILDYLAKNYAPENKGRRPNLTDVEWYELEGTK</sequence>
<keyword evidence="1" id="KW-0472">Membrane</keyword>
<reference evidence="2 3" key="1">
    <citation type="journal article" date="2023" name="Microbiol. Resour. Announc.">
        <title>Complete Genome Sequence of Imperialibacter roseus strain P4T.</title>
        <authorList>
            <person name="Tizabi D.R."/>
            <person name="Bachvaroff T."/>
            <person name="Hill R.T."/>
        </authorList>
    </citation>
    <scope>NUCLEOTIDE SEQUENCE [LARGE SCALE GENOMIC DNA]</scope>
    <source>
        <strain evidence="2 3">P4T</strain>
    </source>
</reference>
<evidence type="ECO:0000313" key="3">
    <source>
        <dbReference type="Proteomes" id="UP001302349"/>
    </source>
</evidence>
<feature type="transmembrane region" description="Helical" evidence="1">
    <location>
        <begin position="20"/>
        <end position="40"/>
    </location>
</feature>
<evidence type="ECO:0000313" key="2">
    <source>
        <dbReference type="EMBL" id="WOK04529.1"/>
    </source>
</evidence>
<keyword evidence="1" id="KW-0812">Transmembrane</keyword>
<dbReference type="EMBL" id="CP136051">
    <property type="protein sequence ID" value="WOK04529.1"/>
    <property type="molecule type" value="Genomic_DNA"/>
</dbReference>
<organism evidence="2 3">
    <name type="scientific">Imperialibacter roseus</name>
    <dbReference type="NCBI Taxonomy" id="1324217"/>
    <lineage>
        <taxon>Bacteria</taxon>
        <taxon>Pseudomonadati</taxon>
        <taxon>Bacteroidota</taxon>
        <taxon>Cytophagia</taxon>
        <taxon>Cytophagales</taxon>
        <taxon>Flammeovirgaceae</taxon>
        <taxon>Imperialibacter</taxon>
    </lineage>
</organism>
<accession>A0ABZ0IK43</accession>
<dbReference type="InterPro" id="IPR036909">
    <property type="entry name" value="Cyt_c-like_dom_sf"/>
</dbReference>
<keyword evidence="1" id="KW-1133">Transmembrane helix</keyword>